<evidence type="ECO:0000313" key="8">
    <source>
        <dbReference type="EMBL" id="KEQ16149.1"/>
    </source>
</evidence>
<keyword evidence="4 5" id="KW-0175">Coiled coil</keyword>
<accession>A0A081NCH6</accession>
<dbReference type="SUPFAM" id="SSF49599">
    <property type="entry name" value="TRAF domain-like"/>
    <property type="match status" value="1"/>
</dbReference>
<evidence type="ECO:0000256" key="1">
    <source>
        <dbReference type="ARBA" id="ARBA00022499"/>
    </source>
</evidence>
<feature type="domain" description="MATH" evidence="7">
    <location>
        <begin position="544"/>
        <end position="695"/>
    </location>
</feature>
<dbReference type="STRING" id="1137799.GZ78_23115"/>
<name>A0A081NCH6_9GAMM</name>
<dbReference type="EMBL" id="JOKH01000006">
    <property type="protein sequence ID" value="KEQ16149.1"/>
    <property type="molecule type" value="Genomic_DNA"/>
</dbReference>
<evidence type="ECO:0000256" key="4">
    <source>
        <dbReference type="ARBA" id="ARBA00023054"/>
    </source>
</evidence>
<dbReference type="Pfam" id="PF21355">
    <property type="entry name" value="TRAF-mep_MATH"/>
    <property type="match status" value="1"/>
</dbReference>
<dbReference type="PROSITE" id="PS50144">
    <property type="entry name" value="MATH"/>
    <property type="match status" value="1"/>
</dbReference>
<proteinExistence type="predicted"/>
<dbReference type="Proteomes" id="UP000028073">
    <property type="component" value="Unassembled WGS sequence"/>
</dbReference>
<reference evidence="8 9" key="1">
    <citation type="submission" date="2014-06" db="EMBL/GenBank/DDBJ databases">
        <title>Whole Genome Sequences of Three Symbiotic Endozoicomonas Bacteria.</title>
        <authorList>
            <person name="Neave M.J."/>
            <person name="Apprill A."/>
            <person name="Voolstra C.R."/>
        </authorList>
    </citation>
    <scope>NUCLEOTIDE SEQUENCE [LARGE SCALE GENOMIC DNA]</scope>
    <source>
        <strain evidence="8 9">DSM 25634</strain>
    </source>
</reference>
<keyword evidence="9" id="KW-1185">Reference proteome</keyword>
<keyword evidence="2" id="KW-0053">Apoptosis</keyword>
<dbReference type="CDD" id="cd00270">
    <property type="entry name" value="MATH_TRAF_C"/>
    <property type="match status" value="1"/>
</dbReference>
<comment type="caution">
    <text evidence="8">The sequence shown here is derived from an EMBL/GenBank/DDBJ whole genome shotgun (WGS) entry which is preliminary data.</text>
</comment>
<evidence type="ECO:0000313" key="9">
    <source>
        <dbReference type="Proteomes" id="UP000028073"/>
    </source>
</evidence>
<dbReference type="Gene3D" id="2.60.210.10">
    <property type="entry name" value="Apoptosis, Tumor Necrosis Factor Receptor Associated Protein 2, Chain A"/>
    <property type="match status" value="1"/>
</dbReference>
<dbReference type="GO" id="GO:0043122">
    <property type="term" value="P:regulation of canonical NF-kappaB signal transduction"/>
    <property type="evidence" value="ECO:0007669"/>
    <property type="project" value="TreeGrafter"/>
</dbReference>
<dbReference type="PANTHER" id="PTHR10131">
    <property type="entry name" value="TNF RECEPTOR ASSOCIATED FACTOR"/>
    <property type="match status" value="1"/>
</dbReference>
<dbReference type="AlphaFoldDB" id="A0A081NCH6"/>
<evidence type="ECO:0000256" key="5">
    <source>
        <dbReference type="SAM" id="Coils"/>
    </source>
</evidence>
<evidence type="ECO:0000256" key="2">
    <source>
        <dbReference type="ARBA" id="ARBA00022703"/>
    </source>
</evidence>
<organism evidence="8 9">
    <name type="scientific">Endozoicomonas numazuensis</name>
    <dbReference type="NCBI Taxonomy" id="1137799"/>
    <lineage>
        <taxon>Bacteria</taxon>
        <taxon>Pseudomonadati</taxon>
        <taxon>Pseudomonadota</taxon>
        <taxon>Gammaproteobacteria</taxon>
        <taxon>Oceanospirillales</taxon>
        <taxon>Endozoicomonadaceae</taxon>
        <taxon>Endozoicomonas</taxon>
    </lineage>
</organism>
<feature type="coiled-coil region" evidence="5">
    <location>
        <begin position="439"/>
        <end position="501"/>
    </location>
</feature>
<dbReference type="InterPro" id="IPR008974">
    <property type="entry name" value="TRAF-like"/>
</dbReference>
<feature type="region of interest" description="Disordered" evidence="6">
    <location>
        <begin position="226"/>
        <end position="252"/>
    </location>
</feature>
<evidence type="ECO:0000259" key="7">
    <source>
        <dbReference type="PROSITE" id="PS50144"/>
    </source>
</evidence>
<keyword evidence="3" id="KW-0832">Ubl conjugation</keyword>
<dbReference type="SMART" id="SM00061">
    <property type="entry name" value="MATH"/>
    <property type="match status" value="1"/>
</dbReference>
<dbReference type="PANTHER" id="PTHR10131:SF94">
    <property type="entry name" value="TNF RECEPTOR-ASSOCIATED FACTOR 4"/>
    <property type="match status" value="1"/>
</dbReference>
<keyword evidence="1" id="KW-1017">Isopeptide bond</keyword>
<evidence type="ECO:0000256" key="6">
    <source>
        <dbReference type="SAM" id="MobiDB-lite"/>
    </source>
</evidence>
<gene>
    <name evidence="8" type="ORF">GZ78_23115</name>
</gene>
<evidence type="ECO:0000256" key="3">
    <source>
        <dbReference type="ARBA" id="ARBA00022843"/>
    </source>
</evidence>
<dbReference type="FunFam" id="2.60.210.10:FF:000001">
    <property type="entry name" value="TNF receptor-associated factor"/>
    <property type="match status" value="1"/>
</dbReference>
<dbReference type="GO" id="GO:0006355">
    <property type="term" value="P:regulation of DNA-templated transcription"/>
    <property type="evidence" value="ECO:0007669"/>
    <property type="project" value="UniProtKB-ARBA"/>
</dbReference>
<sequence length="705" mass="78554">MNIYCRSFIFILSFFLLTSPVYAYKSQVLGQSSGWGWQVASSVLAAVSVSKLMSDIPIRGESIDIAPEFTHKSLITPPELDELLKQSPDKEPLTYIHSMVINLLGSWFFSDSEGKDSISAGHETALLQAIEKQKQEREESTLEEQLSFHNVIEDDSPCRISINMGDSPPPIEGQGNTPIEWLVSQAKAQRVNIGHELSACFANIGGDSSDGQIVADHLIAGLSSLSSESSQSSEPSDGSITTPASIQSSASSLTSGASDTTIIIMDLNDDALPKGLNSGRYALTKTNEPGLVMAFHSEVKSCGIDQFPPDQQKLITPKIDFCDKQASVEVKVMQQDGSIMLASMKPLFQAVVTDSPSYSHKHTAHEQPLSKPDESIAFEDKAIGKSLKSAMSSSTWYLIDVNRNKMYPLLNQKLKQDNTHFTVSLDSELLDDWAMELNEREKELKVAKLTQRVSQLEESAKQGEAEQLILDQSLAKNQKFVNALMQDVKSLKLQMAEFMSNTSPWSSPFQAQQIGYLESSLLELQNDAFELGRLVEILQATSYNGQFTWKIPEVIRRRQEAVNGRTLSLYSAPFYSSRFGYKMCLRVYLNGDGSGKNTHISLFFTIMRGEYDDLLPWPFNQRVTLRLVDSTGQRRHITERFMPDTTSSSFQKPKKYPSADMNRASGMPKFVRIDEVFGINGHFINDNNIYFKAIIDLTNLPDLTD</sequence>
<dbReference type="InterPro" id="IPR002083">
    <property type="entry name" value="MATH/TRAF_dom"/>
</dbReference>
<protein>
    <recommendedName>
        <fullName evidence="7">MATH domain-containing protein</fullName>
    </recommendedName>
</protein>
<dbReference type="InterPro" id="IPR049342">
    <property type="entry name" value="TRAF1-6_MATH_dom"/>
</dbReference>